<evidence type="ECO:0000313" key="7">
    <source>
        <dbReference type="Proteomes" id="UP001303889"/>
    </source>
</evidence>
<organism evidence="6 7">
    <name type="scientific">Staphylotrichum tortipilum</name>
    <dbReference type="NCBI Taxonomy" id="2831512"/>
    <lineage>
        <taxon>Eukaryota</taxon>
        <taxon>Fungi</taxon>
        <taxon>Dikarya</taxon>
        <taxon>Ascomycota</taxon>
        <taxon>Pezizomycotina</taxon>
        <taxon>Sordariomycetes</taxon>
        <taxon>Sordariomycetidae</taxon>
        <taxon>Sordariales</taxon>
        <taxon>Chaetomiaceae</taxon>
        <taxon>Staphylotrichum</taxon>
    </lineage>
</organism>
<reference evidence="6" key="2">
    <citation type="submission" date="2023-05" db="EMBL/GenBank/DDBJ databases">
        <authorList>
            <consortium name="Lawrence Berkeley National Laboratory"/>
            <person name="Steindorff A."/>
            <person name="Hensen N."/>
            <person name="Bonometti L."/>
            <person name="Westerberg I."/>
            <person name="Brannstrom I.O."/>
            <person name="Guillou S."/>
            <person name="Cros-Aarteil S."/>
            <person name="Calhoun S."/>
            <person name="Haridas S."/>
            <person name="Kuo A."/>
            <person name="Mondo S."/>
            <person name="Pangilinan J."/>
            <person name="Riley R."/>
            <person name="Labutti K."/>
            <person name="Andreopoulos B."/>
            <person name="Lipzen A."/>
            <person name="Chen C."/>
            <person name="Yanf M."/>
            <person name="Daum C."/>
            <person name="Ng V."/>
            <person name="Clum A."/>
            <person name="Ohm R."/>
            <person name="Martin F."/>
            <person name="Silar P."/>
            <person name="Natvig D."/>
            <person name="Lalanne C."/>
            <person name="Gautier V."/>
            <person name="Ament-Velasquez S.L."/>
            <person name="Kruys A."/>
            <person name="Hutchinson M.I."/>
            <person name="Powell A.J."/>
            <person name="Barry K."/>
            <person name="Miller A.N."/>
            <person name="Grigoriev I.V."/>
            <person name="Debuchy R."/>
            <person name="Gladieux P."/>
            <person name="Thoren M.H."/>
            <person name="Johannesson H."/>
        </authorList>
    </citation>
    <scope>NUCLEOTIDE SEQUENCE</scope>
    <source>
        <strain evidence="6">CBS 103.79</strain>
    </source>
</reference>
<dbReference type="AlphaFoldDB" id="A0AAN6MQT0"/>
<feature type="compositionally biased region" description="Basic residues" evidence="4">
    <location>
        <begin position="291"/>
        <end position="308"/>
    </location>
</feature>
<dbReference type="GO" id="GO:0006338">
    <property type="term" value="P:chromatin remodeling"/>
    <property type="evidence" value="ECO:0007669"/>
    <property type="project" value="UniProtKB-ARBA"/>
</dbReference>
<accession>A0AAN6MQT0</accession>
<protein>
    <recommendedName>
        <fullName evidence="5">Chromo domain-containing protein</fullName>
    </recommendedName>
</protein>
<evidence type="ECO:0000256" key="4">
    <source>
        <dbReference type="SAM" id="MobiDB-lite"/>
    </source>
</evidence>
<name>A0AAN6MQT0_9PEZI</name>
<keyword evidence="3" id="KW-0539">Nucleus</keyword>
<dbReference type="SUPFAM" id="SSF54160">
    <property type="entry name" value="Chromo domain-like"/>
    <property type="match status" value="1"/>
</dbReference>
<feature type="compositionally biased region" description="Basic and acidic residues" evidence="4">
    <location>
        <begin position="246"/>
        <end position="256"/>
    </location>
</feature>
<evidence type="ECO:0000313" key="6">
    <source>
        <dbReference type="EMBL" id="KAK3904753.1"/>
    </source>
</evidence>
<evidence type="ECO:0000256" key="1">
    <source>
        <dbReference type="ARBA" id="ARBA00004123"/>
    </source>
</evidence>
<dbReference type="Proteomes" id="UP001303889">
    <property type="component" value="Unassembled WGS sequence"/>
</dbReference>
<dbReference type="Gene3D" id="2.40.50.40">
    <property type="match status" value="1"/>
</dbReference>
<comment type="subcellular location">
    <subcellularLocation>
        <location evidence="1">Nucleus</location>
    </subcellularLocation>
</comment>
<evidence type="ECO:0000256" key="2">
    <source>
        <dbReference type="ARBA" id="ARBA00011353"/>
    </source>
</evidence>
<sequence>MSPTLIQSDLLNSLKYDSPVEDAGEDAGLDAGPTVVTLDDRAATSASGPGTPEADMEGWAAGDDLNSPAAAPPSTLKKRGRASLTASATPAGSVTSKTPRSTKSTGASKSAGRSTGKRKAAEPEPEEDETDVDKPEEDEALKATPVTKRGGRAARSAGAAASARLAAKAAKKPAKKAGRPKKQTNGDVPAGEYEVEAIVESAIDADTMEHMYLIKWRNYPTRDNTWEPKRHLKGSLNLVREFDAQKKKAEAAEAAKKAATARKTAAAATSGEKKPARGPKRKAAKAVKATKPAKKGPGRPRRTGRTRG</sequence>
<dbReference type="Pfam" id="PF00385">
    <property type="entry name" value="Chromo"/>
    <property type="match status" value="1"/>
</dbReference>
<dbReference type="InterPro" id="IPR023779">
    <property type="entry name" value="Chromodomain_CS"/>
</dbReference>
<evidence type="ECO:0000256" key="3">
    <source>
        <dbReference type="ARBA" id="ARBA00023242"/>
    </source>
</evidence>
<feature type="compositionally biased region" description="Acidic residues" evidence="4">
    <location>
        <begin position="19"/>
        <end position="28"/>
    </location>
</feature>
<dbReference type="PROSITE" id="PS00598">
    <property type="entry name" value="CHROMO_1"/>
    <property type="match status" value="1"/>
</dbReference>
<dbReference type="GO" id="GO:0005634">
    <property type="term" value="C:nucleus"/>
    <property type="evidence" value="ECO:0007669"/>
    <property type="project" value="UniProtKB-SubCell"/>
</dbReference>
<dbReference type="PANTHER" id="PTHR22812">
    <property type="entry name" value="CHROMOBOX PROTEIN"/>
    <property type="match status" value="1"/>
</dbReference>
<proteinExistence type="predicted"/>
<dbReference type="InterPro" id="IPR000953">
    <property type="entry name" value="Chromo/chromo_shadow_dom"/>
</dbReference>
<feature type="compositionally biased region" description="Low complexity" evidence="4">
    <location>
        <begin position="257"/>
        <end position="269"/>
    </location>
</feature>
<comment type="caution">
    <text evidence="6">The sequence shown here is derived from an EMBL/GenBank/DDBJ whole genome shotgun (WGS) entry which is preliminary data.</text>
</comment>
<feature type="compositionally biased region" description="Basic residues" evidence="4">
    <location>
        <begin position="276"/>
        <end position="285"/>
    </location>
</feature>
<feature type="region of interest" description="Disordered" evidence="4">
    <location>
        <begin position="17"/>
        <end position="190"/>
    </location>
</feature>
<reference evidence="6" key="1">
    <citation type="journal article" date="2023" name="Mol. Phylogenet. Evol.">
        <title>Genome-scale phylogeny and comparative genomics of the fungal order Sordariales.</title>
        <authorList>
            <person name="Hensen N."/>
            <person name="Bonometti L."/>
            <person name="Westerberg I."/>
            <person name="Brannstrom I.O."/>
            <person name="Guillou S."/>
            <person name="Cros-Aarteil S."/>
            <person name="Calhoun S."/>
            <person name="Haridas S."/>
            <person name="Kuo A."/>
            <person name="Mondo S."/>
            <person name="Pangilinan J."/>
            <person name="Riley R."/>
            <person name="LaButti K."/>
            <person name="Andreopoulos B."/>
            <person name="Lipzen A."/>
            <person name="Chen C."/>
            <person name="Yan M."/>
            <person name="Daum C."/>
            <person name="Ng V."/>
            <person name="Clum A."/>
            <person name="Steindorff A."/>
            <person name="Ohm R.A."/>
            <person name="Martin F."/>
            <person name="Silar P."/>
            <person name="Natvig D.O."/>
            <person name="Lalanne C."/>
            <person name="Gautier V."/>
            <person name="Ament-Velasquez S.L."/>
            <person name="Kruys A."/>
            <person name="Hutchinson M.I."/>
            <person name="Powell A.J."/>
            <person name="Barry K."/>
            <person name="Miller A.N."/>
            <person name="Grigoriev I.V."/>
            <person name="Debuchy R."/>
            <person name="Gladieux P."/>
            <person name="Hiltunen Thoren M."/>
            <person name="Johannesson H."/>
        </authorList>
    </citation>
    <scope>NUCLEOTIDE SEQUENCE</scope>
    <source>
        <strain evidence="6">CBS 103.79</strain>
    </source>
</reference>
<feature type="compositionally biased region" description="Basic residues" evidence="4">
    <location>
        <begin position="169"/>
        <end position="182"/>
    </location>
</feature>
<feature type="region of interest" description="Disordered" evidence="4">
    <location>
        <begin position="246"/>
        <end position="308"/>
    </location>
</feature>
<dbReference type="SMART" id="SM00298">
    <property type="entry name" value="CHROMO"/>
    <property type="match status" value="1"/>
</dbReference>
<dbReference type="InterPro" id="IPR023780">
    <property type="entry name" value="Chromo_domain"/>
</dbReference>
<gene>
    <name evidence="6" type="ORF">C8A05DRAFT_31467</name>
</gene>
<evidence type="ECO:0000259" key="5">
    <source>
        <dbReference type="PROSITE" id="PS50013"/>
    </source>
</evidence>
<feature type="domain" description="Chromo" evidence="5">
    <location>
        <begin position="193"/>
        <end position="254"/>
    </location>
</feature>
<dbReference type="CDD" id="cd00024">
    <property type="entry name" value="CD_CSD"/>
    <property type="match status" value="1"/>
</dbReference>
<dbReference type="InterPro" id="IPR051219">
    <property type="entry name" value="Heterochromatin_chromo-domain"/>
</dbReference>
<feature type="compositionally biased region" description="Polar residues" evidence="4">
    <location>
        <begin position="84"/>
        <end position="113"/>
    </location>
</feature>
<comment type="subunit">
    <text evidence="2">Component of the NuA4 histone acetyltransferase complex.</text>
</comment>
<feature type="compositionally biased region" description="Acidic residues" evidence="4">
    <location>
        <begin position="123"/>
        <end position="139"/>
    </location>
</feature>
<dbReference type="InterPro" id="IPR016197">
    <property type="entry name" value="Chromo-like_dom_sf"/>
</dbReference>
<feature type="compositionally biased region" description="Low complexity" evidence="4">
    <location>
        <begin position="153"/>
        <end position="168"/>
    </location>
</feature>
<dbReference type="PROSITE" id="PS50013">
    <property type="entry name" value="CHROMO_2"/>
    <property type="match status" value="1"/>
</dbReference>
<keyword evidence="7" id="KW-1185">Reference proteome</keyword>
<dbReference type="EMBL" id="MU855385">
    <property type="protein sequence ID" value="KAK3904753.1"/>
    <property type="molecule type" value="Genomic_DNA"/>
</dbReference>